<dbReference type="InterPro" id="IPR050188">
    <property type="entry name" value="RluA_PseudoU_synthase"/>
</dbReference>
<feature type="domain" description="Pseudouridine synthase RsuA/RluA-like" evidence="1">
    <location>
        <begin position="343"/>
        <end position="490"/>
    </location>
</feature>
<dbReference type="CDD" id="cd02869">
    <property type="entry name" value="PseudoU_synth_RluA_like"/>
    <property type="match status" value="1"/>
</dbReference>
<protein>
    <submittedName>
        <fullName evidence="2">RluA family pseudouridine synthase</fullName>
    </submittedName>
</protein>
<name>A0A9D2L4R6_9BACT</name>
<evidence type="ECO:0000259" key="1">
    <source>
        <dbReference type="Pfam" id="PF00849"/>
    </source>
</evidence>
<dbReference type="Gene3D" id="3.30.2350.10">
    <property type="entry name" value="Pseudouridine synthase"/>
    <property type="match status" value="1"/>
</dbReference>
<dbReference type="GO" id="GO:0140098">
    <property type="term" value="F:catalytic activity, acting on RNA"/>
    <property type="evidence" value="ECO:0007669"/>
    <property type="project" value="UniProtKB-ARBA"/>
</dbReference>
<dbReference type="PROSITE" id="PS01129">
    <property type="entry name" value="PSI_RLU"/>
    <property type="match status" value="1"/>
</dbReference>
<reference evidence="2" key="2">
    <citation type="submission" date="2021-04" db="EMBL/GenBank/DDBJ databases">
        <authorList>
            <person name="Gilroy R."/>
        </authorList>
    </citation>
    <scope>NUCLEOTIDE SEQUENCE</scope>
    <source>
        <strain evidence="2">CHK169-11906</strain>
    </source>
</reference>
<dbReference type="GO" id="GO:0003723">
    <property type="term" value="F:RNA binding"/>
    <property type="evidence" value="ECO:0007669"/>
    <property type="project" value="InterPro"/>
</dbReference>
<dbReference type="PANTHER" id="PTHR21600:SF89">
    <property type="entry name" value="RIBOSOMAL LARGE SUBUNIT PSEUDOURIDINE SYNTHASE A"/>
    <property type="match status" value="1"/>
</dbReference>
<dbReference type="InterPro" id="IPR006224">
    <property type="entry name" value="PsdUridine_synth_RluA-like_CS"/>
</dbReference>
<comment type="caution">
    <text evidence="2">The sequence shown here is derived from an EMBL/GenBank/DDBJ whole genome shotgun (WGS) entry which is preliminary data.</text>
</comment>
<dbReference type="GO" id="GO:0000455">
    <property type="term" value="P:enzyme-directed rRNA pseudouridine synthesis"/>
    <property type="evidence" value="ECO:0007669"/>
    <property type="project" value="TreeGrafter"/>
</dbReference>
<dbReference type="SUPFAM" id="SSF55120">
    <property type="entry name" value="Pseudouridine synthase"/>
    <property type="match status" value="1"/>
</dbReference>
<dbReference type="InterPro" id="IPR020103">
    <property type="entry name" value="PsdUridine_synth_cat_dom_sf"/>
</dbReference>
<gene>
    <name evidence="2" type="ORF">H9779_06285</name>
</gene>
<dbReference type="InterPro" id="IPR006145">
    <property type="entry name" value="PsdUridine_synth_RsuA/RluA"/>
</dbReference>
<reference evidence="2" key="1">
    <citation type="journal article" date="2021" name="PeerJ">
        <title>Extensive microbial diversity within the chicken gut microbiome revealed by metagenomics and culture.</title>
        <authorList>
            <person name="Gilroy R."/>
            <person name="Ravi A."/>
            <person name="Getino M."/>
            <person name="Pursley I."/>
            <person name="Horton D.L."/>
            <person name="Alikhan N.F."/>
            <person name="Baker D."/>
            <person name="Gharbi K."/>
            <person name="Hall N."/>
            <person name="Watson M."/>
            <person name="Adriaenssens E.M."/>
            <person name="Foster-Nyarko E."/>
            <person name="Jarju S."/>
            <person name="Secka A."/>
            <person name="Antonio M."/>
            <person name="Oren A."/>
            <person name="Chaudhuri R.R."/>
            <person name="La Ragione R."/>
            <person name="Hildebrand F."/>
            <person name="Pallen M.J."/>
        </authorList>
    </citation>
    <scope>NUCLEOTIDE SEQUENCE</scope>
    <source>
        <strain evidence="2">CHK169-11906</strain>
    </source>
</reference>
<evidence type="ECO:0000313" key="2">
    <source>
        <dbReference type="EMBL" id="HJA99188.1"/>
    </source>
</evidence>
<organism evidence="2 3">
    <name type="scientific">Candidatus Alistipes avicola</name>
    <dbReference type="NCBI Taxonomy" id="2838432"/>
    <lineage>
        <taxon>Bacteria</taxon>
        <taxon>Pseudomonadati</taxon>
        <taxon>Bacteroidota</taxon>
        <taxon>Bacteroidia</taxon>
        <taxon>Bacteroidales</taxon>
        <taxon>Rikenellaceae</taxon>
        <taxon>Alistipes</taxon>
    </lineage>
</organism>
<proteinExistence type="predicted"/>
<dbReference type="AlphaFoldDB" id="A0A9D2L4R6"/>
<accession>A0A9D2L4R6</accession>
<dbReference type="Proteomes" id="UP000824259">
    <property type="component" value="Unassembled WGS sequence"/>
</dbReference>
<dbReference type="Pfam" id="PF00849">
    <property type="entry name" value="PseudoU_synth_2"/>
    <property type="match status" value="1"/>
</dbReference>
<dbReference type="PANTHER" id="PTHR21600">
    <property type="entry name" value="MITOCHONDRIAL RNA PSEUDOURIDINE SYNTHASE"/>
    <property type="match status" value="1"/>
</dbReference>
<evidence type="ECO:0000313" key="3">
    <source>
        <dbReference type="Proteomes" id="UP000824259"/>
    </source>
</evidence>
<dbReference type="GO" id="GO:0009982">
    <property type="term" value="F:pseudouridine synthase activity"/>
    <property type="evidence" value="ECO:0007669"/>
    <property type="project" value="InterPro"/>
</dbReference>
<sequence length="537" mass="61861">MLHRFQDDIAQIARPERLNDPFRYEPHPLCQLAAQQVQTYLAQRTDWHAELSHGKMFGVLVVSDPSDELGFLAAFSGNLAGMNRHDYFVPPVYDMLAPDDFFRQDEQVISRINHRIETLEQAPRLLRLQQVINRTKALSETILSAEKQRMLAAKLNRDKRRSETTECHAQEELIRESQFQRATFHRLKRHWVHRIAALQEQEKSCLEEIERLQQERKQRSSSLQMQIFRQFRMRNASGEIKDLCDIFAHTPQGVPPAGAGECAAPKLLQYAFEQGLKPLAIAEFWWGASPKGEIRRHGDFYPACRGKCLPILSHMLRGLDLQRLPPLEDRGLEPTILFEDRWLIAVDKPAGMLSVPGKSDAPSVEQWARNRWPELSGPIIVHRLDMDTSGVLLLARNKTIHQNLQAQFRHRTVQKHYIALLEGIVHTHSSRIDLPLRPDPYDRPRQAVDPIHGKPAITEYRVLQIEAGKTRIAFYPLTGRTHQLRVHAAHPDGLNTPILGDRLYGTPDRRLFLHAERIEFRHPITGEVLRIESPAPF</sequence>
<dbReference type="EMBL" id="DWYR01000016">
    <property type="protein sequence ID" value="HJA99188.1"/>
    <property type="molecule type" value="Genomic_DNA"/>
</dbReference>